<dbReference type="Proteomes" id="UP000004319">
    <property type="component" value="Unassembled WGS sequence"/>
</dbReference>
<reference evidence="1 2" key="1">
    <citation type="journal article" date="2011" name="Biochem. Biophys. Res. Commun.">
        <title>Increased number of Arginine-based salt bridges contributes to the thermotolerance of thermotolerant acetic acid bacteria, Acetobacter tropicalis SKU1100.</title>
        <authorList>
            <person name="Matsutani M."/>
            <person name="Hirakawa H."/>
            <person name="Nishikura M."/>
            <person name="Soemphol W."/>
            <person name="Ali I.A.I."/>
            <person name="Yakushi T."/>
            <person name="Matsushita K."/>
        </authorList>
    </citation>
    <scope>NUCLEOTIDE SEQUENCE [LARGE SCALE GENOMIC DNA]</scope>
    <source>
        <strain evidence="1 2">NBRC 101654</strain>
    </source>
</reference>
<organism evidence="1 2">
    <name type="scientific">Acetobacter tropicalis NBRC 101654</name>
    <dbReference type="NCBI Taxonomy" id="749388"/>
    <lineage>
        <taxon>Bacteria</taxon>
        <taxon>Pseudomonadati</taxon>
        <taxon>Pseudomonadota</taxon>
        <taxon>Alphaproteobacteria</taxon>
        <taxon>Acetobacterales</taxon>
        <taxon>Acetobacteraceae</taxon>
        <taxon>Acetobacter</taxon>
    </lineage>
</organism>
<evidence type="ECO:0000313" key="1">
    <source>
        <dbReference type="EMBL" id="GAA08025.1"/>
    </source>
</evidence>
<name>F7VCD0_9PROT</name>
<accession>F7VCD0</accession>
<dbReference type="EMBL" id="BABS01000021">
    <property type="protein sequence ID" value="GAA08025.1"/>
    <property type="molecule type" value="Genomic_DNA"/>
</dbReference>
<comment type="caution">
    <text evidence="1">The sequence shown here is derived from an EMBL/GenBank/DDBJ whole genome shotgun (WGS) entry which is preliminary data.</text>
</comment>
<evidence type="ECO:0000313" key="2">
    <source>
        <dbReference type="Proteomes" id="UP000004319"/>
    </source>
</evidence>
<dbReference type="AlphaFoldDB" id="F7VCD0"/>
<protein>
    <submittedName>
        <fullName evidence="1">Uncharacterized protein</fullName>
    </submittedName>
</protein>
<gene>
    <name evidence="1" type="ORF">ATPR_1029</name>
</gene>
<sequence>MCRLIGATIRYQRDFLKNLILVMAFPLQNSMAAPWASA</sequence>
<proteinExistence type="predicted"/>